<evidence type="ECO:0000259" key="2">
    <source>
        <dbReference type="Pfam" id="PF07940"/>
    </source>
</evidence>
<proteinExistence type="predicted"/>
<dbReference type="Pfam" id="PF07940">
    <property type="entry name" value="Hepar_II_III_C"/>
    <property type="match status" value="1"/>
</dbReference>
<dbReference type="RefSeq" id="WP_085634932.1">
    <property type="nucleotide sequence ID" value="NZ_JFKC01000001.1"/>
</dbReference>
<dbReference type="Gene3D" id="2.70.98.70">
    <property type="match status" value="1"/>
</dbReference>
<evidence type="ECO:0000313" key="3">
    <source>
        <dbReference type="EMBL" id="OSQ53270.1"/>
    </source>
</evidence>
<dbReference type="Gene3D" id="1.50.10.100">
    <property type="entry name" value="Chondroitin AC/alginate lyase"/>
    <property type="match status" value="1"/>
</dbReference>
<protein>
    <submittedName>
        <fullName evidence="3">Heparinase</fullName>
    </submittedName>
</protein>
<reference evidence="3 4" key="1">
    <citation type="submission" date="2014-03" db="EMBL/GenBank/DDBJ databases">
        <title>The draft genome sequence of Marivita geojedonensis KCTC 23882.</title>
        <authorList>
            <person name="Lai Q."/>
            <person name="Shao Z."/>
        </authorList>
    </citation>
    <scope>NUCLEOTIDE SEQUENCE [LARGE SCALE GENOMIC DNA]</scope>
    <source>
        <strain evidence="3 4">DPG-138</strain>
    </source>
</reference>
<comment type="caution">
    <text evidence="3">The sequence shown here is derived from an EMBL/GenBank/DDBJ whole genome shotgun (WGS) entry which is preliminary data.</text>
</comment>
<dbReference type="OrthoDB" id="9787373at2"/>
<accession>A0A1X4NQR7</accession>
<dbReference type="AlphaFoldDB" id="A0A1X4NQR7"/>
<dbReference type="EMBL" id="JFKC01000001">
    <property type="protein sequence ID" value="OSQ53270.1"/>
    <property type="molecule type" value="Genomic_DNA"/>
</dbReference>
<gene>
    <name evidence="3" type="ORF">MGEO_01550</name>
</gene>
<dbReference type="Proteomes" id="UP000193926">
    <property type="component" value="Unassembled WGS sequence"/>
</dbReference>
<dbReference type="InterPro" id="IPR008929">
    <property type="entry name" value="Chondroitin_lyas"/>
</dbReference>
<organism evidence="3 4">
    <name type="scientific">Marivita geojedonensis</name>
    <dbReference type="NCBI Taxonomy" id="1123756"/>
    <lineage>
        <taxon>Bacteria</taxon>
        <taxon>Pseudomonadati</taxon>
        <taxon>Pseudomonadota</taxon>
        <taxon>Alphaproteobacteria</taxon>
        <taxon>Rhodobacterales</taxon>
        <taxon>Roseobacteraceae</taxon>
        <taxon>Marivita</taxon>
    </lineage>
</organism>
<dbReference type="GO" id="GO:0016829">
    <property type="term" value="F:lyase activity"/>
    <property type="evidence" value="ECO:0007669"/>
    <property type="project" value="InterPro"/>
</dbReference>
<keyword evidence="4" id="KW-1185">Reference proteome</keyword>
<dbReference type="STRING" id="1123756.MGEO_01550"/>
<dbReference type="GO" id="GO:0030313">
    <property type="term" value="C:cell envelope"/>
    <property type="evidence" value="ECO:0007669"/>
    <property type="project" value="UniProtKB-SubCell"/>
</dbReference>
<evidence type="ECO:0000313" key="4">
    <source>
        <dbReference type="Proteomes" id="UP000193926"/>
    </source>
</evidence>
<feature type="domain" description="Heparinase II/III-like C-terminal" evidence="2">
    <location>
        <begin position="306"/>
        <end position="559"/>
    </location>
</feature>
<comment type="subcellular location">
    <subcellularLocation>
        <location evidence="1">Cell envelope</location>
    </subcellularLocation>
</comment>
<dbReference type="InterPro" id="IPR012480">
    <property type="entry name" value="Hepar_II_III_C"/>
</dbReference>
<sequence>MFRLDAVTRARARILNRVHARLSTRAKPATAFVGTPEPRTVGSYARGRQMTAGNLLFAGHLVEAPGAVLWDITPPDDAFLEEIHGFVWLDDMASVGDPTTRKIAQSWLFEWIARYGNGTGPGWTPELAGRRVIRWLHHAIFVLGGCTPEQSRAFFRSIAQQTIFLNRRWHSSTPGLPRFEALTGLISAGLSLQGMEQQADPAIKALGQECARQISESGGIPTRNPEELMEVCTLLIWARDALYDTGRSPELAHVQAISKIIPTLRALRHADGGLARFHGGGRGTEGRLDTALAAAGVKAQAARDLAMGYARLSAGRTTLIIDASAPPTGTASFNAHASTLAFELTSGRRPLIVNCGSGASFGEDWRRAGRATPSHSTLCLDGLSSSRLGATSRMGPIERELLDDVPKGVPVEMSRASDGVRFEGGHDGYLKTHGLTHARILELTFDGRGIVGEDLLVALDAPDKTRFNQKLEDTRLSGIPFDIRFHLHPEVDAAIDMNGAAVSMALRSGEIWVFRFDGNCDLAVEPSVYLEKGRLRPRATKQIVLSARAMEYATRVRWSLAKAQDTAIAVRDLVQDDATTLLN</sequence>
<evidence type="ECO:0000256" key="1">
    <source>
        <dbReference type="ARBA" id="ARBA00004196"/>
    </source>
</evidence>
<name>A0A1X4NQR7_9RHOB</name>